<dbReference type="Proteomes" id="UP000077245">
    <property type="component" value="Unassembled WGS sequence"/>
</dbReference>
<keyword evidence="1" id="KW-0863">Zinc-finger</keyword>
<dbReference type="AlphaFoldDB" id="A0A166C8Y0"/>
<evidence type="ECO:0000256" key="1">
    <source>
        <dbReference type="PROSITE-ProRule" id="PRU00325"/>
    </source>
</evidence>
<gene>
    <name evidence="3" type="ORF">MBCUR_10740</name>
</gene>
<name>A0A166C8Y0_9EURY</name>
<dbReference type="GO" id="GO:0008270">
    <property type="term" value="F:zinc ion binding"/>
    <property type="evidence" value="ECO:0007669"/>
    <property type="project" value="UniProtKB-KW"/>
</dbReference>
<keyword evidence="4" id="KW-1185">Reference proteome</keyword>
<keyword evidence="1" id="KW-0479">Metal-binding</keyword>
<feature type="domain" description="SWIM-type" evidence="2">
    <location>
        <begin position="50"/>
        <end position="87"/>
    </location>
</feature>
<keyword evidence="1" id="KW-0862">Zinc</keyword>
<comment type="caution">
    <text evidence="3">The sequence shown here is derived from an EMBL/GenBank/DDBJ whole genome shotgun (WGS) entry which is preliminary data.</text>
</comment>
<evidence type="ECO:0000313" key="3">
    <source>
        <dbReference type="EMBL" id="KZX12317.1"/>
    </source>
</evidence>
<dbReference type="PATRIC" id="fig|49547.3.peg.1147"/>
<evidence type="ECO:0000313" key="4">
    <source>
        <dbReference type="Proteomes" id="UP000077245"/>
    </source>
</evidence>
<protein>
    <recommendedName>
        <fullName evidence="2">SWIM-type domain-containing protein</fullName>
    </recommendedName>
</protein>
<sequence length="612" mass="72061">MKIEEIISNAPDKIVERGESYYRNNFISSVVQDKKGMIKAKVEGSRYKPYIVKIELRGNEVIDYSCNCPYDYGDVCKHIIAVLLAIKDGNHLKYSDEKSKLKDFDDNNDEIFEEDFNEKNLLKSLKHASKKEIIDFLIDYSGINHKLKHELLKHFVPNQSFLIEEIKNYVDEVKSNSYYKDFVDDDDISYIAGEFEYIIDSYENKLTEKNCESAFHTALEILVEAVGLLEYASEYGFNNLEEVNGDALNLLKDSSRILEKYGNSQAKENAFKVLIRKTVTNKFNHYISQMDLLQIAIIFVNENNKDFFYNNINNLLKTKQDTYSYESYLIDNKILHKMVIEKLEGGEAAKKYMIENIQIDSFLETLINESIDNKNFSFAEKLCIDKITKINKISSIKEYNIKEYNIKEHSIKECNNKEHNFKDNVDFEYNYKSKKWFEYLYVIYNSSENKEKEIATCYILLKTGDPLYYDILKNLFKEKNIWNEKQDSLIEMARIYLNVYDYSDILEKEEKWDLLFASVKKVPESIFEYGKNLGKIYGTEVFEIYKPLIEFSAQRSDSRAKYRDVCKLIRNLYDAGGHDIAIKIIKNFQVTYKRRPAFQEELNLLEHLIELS</sequence>
<dbReference type="EMBL" id="LWMV01000169">
    <property type="protein sequence ID" value="KZX12317.1"/>
    <property type="molecule type" value="Genomic_DNA"/>
</dbReference>
<reference evidence="3 4" key="1">
    <citation type="submission" date="2016-04" db="EMBL/GenBank/DDBJ databases">
        <title>Genome sequence of Methanobrevibacter curvatus DSM 11111.</title>
        <authorList>
            <person name="Poehlein A."/>
            <person name="Seedorf H."/>
            <person name="Daniel R."/>
        </authorList>
    </citation>
    <scope>NUCLEOTIDE SEQUENCE [LARGE SCALE GENOMIC DNA]</scope>
    <source>
        <strain evidence="3 4">DSM 11111</strain>
    </source>
</reference>
<accession>A0A166C8Y0</accession>
<proteinExistence type="predicted"/>
<organism evidence="3 4">
    <name type="scientific">Methanobrevibacter curvatus</name>
    <dbReference type="NCBI Taxonomy" id="49547"/>
    <lineage>
        <taxon>Archaea</taxon>
        <taxon>Methanobacteriati</taxon>
        <taxon>Methanobacteriota</taxon>
        <taxon>Methanomada group</taxon>
        <taxon>Methanobacteria</taxon>
        <taxon>Methanobacteriales</taxon>
        <taxon>Methanobacteriaceae</taxon>
        <taxon>Methanobrevibacter</taxon>
    </lineage>
</organism>
<dbReference type="InterPro" id="IPR007527">
    <property type="entry name" value="Znf_SWIM"/>
</dbReference>
<dbReference type="STRING" id="49547.MBCUR_10740"/>
<dbReference type="OrthoDB" id="41163at2157"/>
<dbReference type="Pfam" id="PF04434">
    <property type="entry name" value="SWIM"/>
    <property type="match status" value="1"/>
</dbReference>
<dbReference type="PROSITE" id="PS50966">
    <property type="entry name" value="ZF_SWIM"/>
    <property type="match status" value="1"/>
</dbReference>
<evidence type="ECO:0000259" key="2">
    <source>
        <dbReference type="PROSITE" id="PS50966"/>
    </source>
</evidence>
<dbReference type="RefSeq" id="WP_067091230.1">
    <property type="nucleotide sequence ID" value="NZ_LWMV01000169.1"/>
</dbReference>